<feature type="transmembrane region" description="Helical" evidence="10">
    <location>
        <begin position="194"/>
        <end position="215"/>
    </location>
</feature>
<feature type="transmembrane region" description="Helical" evidence="10">
    <location>
        <begin position="12"/>
        <end position="36"/>
    </location>
</feature>
<dbReference type="CDD" id="cd13143">
    <property type="entry name" value="MATE_MepA_like"/>
    <property type="match status" value="1"/>
</dbReference>
<dbReference type="EMBL" id="DVMR01000041">
    <property type="protein sequence ID" value="HIU43619.1"/>
    <property type="molecule type" value="Genomic_DNA"/>
</dbReference>
<dbReference type="InterPro" id="IPR048279">
    <property type="entry name" value="MdtK-like"/>
</dbReference>
<dbReference type="InterPro" id="IPR051327">
    <property type="entry name" value="MATE_MepA_subfamily"/>
</dbReference>
<dbReference type="GO" id="GO:0015297">
    <property type="term" value="F:antiporter activity"/>
    <property type="evidence" value="ECO:0007669"/>
    <property type="project" value="InterPro"/>
</dbReference>
<evidence type="ECO:0000313" key="12">
    <source>
        <dbReference type="Proteomes" id="UP000824073"/>
    </source>
</evidence>
<evidence type="ECO:0000256" key="9">
    <source>
        <dbReference type="ARBA" id="ARBA00023251"/>
    </source>
</evidence>
<name>A0A9D1IX16_9CLOT</name>
<evidence type="ECO:0000256" key="8">
    <source>
        <dbReference type="ARBA" id="ARBA00023136"/>
    </source>
</evidence>
<dbReference type="NCBIfam" id="TIGR00797">
    <property type="entry name" value="matE"/>
    <property type="match status" value="1"/>
</dbReference>
<evidence type="ECO:0000313" key="11">
    <source>
        <dbReference type="EMBL" id="HIU43619.1"/>
    </source>
</evidence>
<dbReference type="GO" id="GO:0046677">
    <property type="term" value="P:response to antibiotic"/>
    <property type="evidence" value="ECO:0007669"/>
    <property type="project" value="UniProtKB-KW"/>
</dbReference>
<gene>
    <name evidence="11" type="ORF">IAB67_04895</name>
</gene>
<reference evidence="11" key="1">
    <citation type="submission" date="2020-10" db="EMBL/GenBank/DDBJ databases">
        <authorList>
            <person name="Gilroy R."/>
        </authorList>
    </citation>
    <scope>NUCLEOTIDE SEQUENCE</scope>
    <source>
        <strain evidence="11">CHK191-8634</strain>
    </source>
</reference>
<protein>
    <recommendedName>
        <fullName evidence="3">Multidrug export protein MepA</fullName>
    </recommendedName>
</protein>
<evidence type="ECO:0000256" key="7">
    <source>
        <dbReference type="ARBA" id="ARBA00022989"/>
    </source>
</evidence>
<keyword evidence="5" id="KW-1003">Cell membrane</keyword>
<keyword evidence="7 10" id="KW-1133">Transmembrane helix</keyword>
<dbReference type="PANTHER" id="PTHR43823:SF3">
    <property type="entry name" value="MULTIDRUG EXPORT PROTEIN MEPA"/>
    <property type="match status" value="1"/>
</dbReference>
<organism evidence="11 12">
    <name type="scientific">Candidatus Ventrousia excrementavium</name>
    <dbReference type="NCBI Taxonomy" id="2840961"/>
    <lineage>
        <taxon>Bacteria</taxon>
        <taxon>Bacillati</taxon>
        <taxon>Bacillota</taxon>
        <taxon>Clostridia</taxon>
        <taxon>Eubacteriales</taxon>
        <taxon>Clostridiaceae</taxon>
        <taxon>Clostridiaceae incertae sedis</taxon>
        <taxon>Candidatus Ventrousia</taxon>
    </lineage>
</organism>
<evidence type="ECO:0000256" key="2">
    <source>
        <dbReference type="ARBA" id="ARBA00008417"/>
    </source>
</evidence>
<sequence length="457" mass="49308">MRRMIDLGSGPVLKVVLRLSIPTMLAQLVNVLYSIVDRMYIGAGVGDLALAGVGVCGPIVTFMASFATLVGMGGSPNVAMRMGEGKDDEARHILWNGFVMLLALSVVLTTVFLLGRTQLLMWFGASSETFSYANTYLTIYTAGTFFALMAGGMNSFLICQGFSGLGMLTVMLGAVLNIVLDPVFIFVFDMGVAGAALASVISQAASCVWVLCALRSKNVRVRLQPSGFSWKAVGKIARFGFSPFLIIALDSVLFIALNAVLQRYGGPGEGDILVTCATIVQSYYLIISMPMSGLTSGCQPVVSYNYGAGNIPRIKQAIKTVVGLDLIFCAVVLVGTHLFSIYFVRLFTQSAEIAARTVQYNKIFTCMILPLAVQYALVDETTAVGYVRLSCFCSMFRKALFLIMVMALPAVLGTAESVFWAEPIVDLVAAVVTTTLFLRLVPQHLARRENQLRKIPS</sequence>
<feature type="transmembrane region" description="Helical" evidence="10">
    <location>
        <begin position="236"/>
        <end position="260"/>
    </location>
</feature>
<evidence type="ECO:0000256" key="6">
    <source>
        <dbReference type="ARBA" id="ARBA00022692"/>
    </source>
</evidence>
<dbReference type="GO" id="GO:0042910">
    <property type="term" value="F:xenobiotic transmembrane transporter activity"/>
    <property type="evidence" value="ECO:0007669"/>
    <property type="project" value="InterPro"/>
</dbReference>
<keyword evidence="9" id="KW-0046">Antibiotic resistance</keyword>
<dbReference type="AlphaFoldDB" id="A0A9D1IX16"/>
<dbReference type="Proteomes" id="UP000824073">
    <property type="component" value="Unassembled WGS sequence"/>
</dbReference>
<keyword evidence="8 10" id="KW-0472">Membrane</keyword>
<feature type="transmembrane region" description="Helical" evidence="10">
    <location>
        <begin position="427"/>
        <end position="446"/>
    </location>
</feature>
<feature type="transmembrane region" description="Helical" evidence="10">
    <location>
        <begin position="165"/>
        <end position="188"/>
    </location>
</feature>
<reference evidence="11" key="2">
    <citation type="journal article" date="2021" name="PeerJ">
        <title>Extensive microbial diversity within the chicken gut microbiome revealed by metagenomics and culture.</title>
        <authorList>
            <person name="Gilroy R."/>
            <person name="Ravi A."/>
            <person name="Getino M."/>
            <person name="Pursley I."/>
            <person name="Horton D.L."/>
            <person name="Alikhan N.F."/>
            <person name="Baker D."/>
            <person name="Gharbi K."/>
            <person name="Hall N."/>
            <person name="Watson M."/>
            <person name="Adriaenssens E.M."/>
            <person name="Foster-Nyarko E."/>
            <person name="Jarju S."/>
            <person name="Secka A."/>
            <person name="Antonio M."/>
            <person name="Oren A."/>
            <person name="Chaudhuri R.R."/>
            <person name="La Ragione R."/>
            <person name="Hildebrand F."/>
            <person name="Pallen M.J."/>
        </authorList>
    </citation>
    <scope>NUCLEOTIDE SEQUENCE</scope>
    <source>
        <strain evidence="11">CHK191-8634</strain>
    </source>
</reference>
<dbReference type="InterPro" id="IPR002528">
    <property type="entry name" value="MATE_fam"/>
</dbReference>
<keyword evidence="6 10" id="KW-0812">Transmembrane</keyword>
<comment type="similarity">
    <text evidence="2">Belongs to the multi antimicrobial extrusion (MATE) (TC 2.A.66.1) family. MepA subfamily.</text>
</comment>
<dbReference type="PIRSF" id="PIRSF006603">
    <property type="entry name" value="DinF"/>
    <property type="match status" value="1"/>
</dbReference>
<evidence type="ECO:0000256" key="3">
    <source>
        <dbReference type="ARBA" id="ARBA00022106"/>
    </source>
</evidence>
<feature type="transmembrane region" description="Helical" evidence="10">
    <location>
        <begin position="48"/>
        <end position="72"/>
    </location>
</feature>
<comment type="subcellular location">
    <subcellularLocation>
        <location evidence="1">Cell membrane</location>
        <topology evidence="1">Multi-pass membrane protein</topology>
    </subcellularLocation>
</comment>
<evidence type="ECO:0000256" key="10">
    <source>
        <dbReference type="SAM" id="Phobius"/>
    </source>
</evidence>
<comment type="caution">
    <text evidence="11">The sequence shown here is derived from an EMBL/GenBank/DDBJ whole genome shotgun (WGS) entry which is preliminary data.</text>
</comment>
<evidence type="ECO:0000256" key="1">
    <source>
        <dbReference type="ARBA" id="ARBA00004651"/>
    </source>
</evidence>
<feature type="transmembrane region" description="Helical" evidence="10">
    <location>
        <begin position="135"/>
        <end position="158"/>
    </location>
</feature>
<dbReference type="InterPro" id="IPR045070">
    <property type="entry name" value="MATE_MepA-like"/>
</dbReference>
<dbReference type="PANTHER" id="PTHR43823">
    <property type="entry name" value="SPORULATION PROTEIN YKVU"/>
    <property type="match status" value="1"/>
</dbReference>
<proteinExistence type="inferred from homology"/>
<evidence type="ECO:0000256" key="4">
    <source>
        <dbReference type="ARBA" id="ARBA00022448"/>
    </source>
</evidence>
<evidence type="ECO:0000256" key="5">
    <source>
        <dbReference type="ARBA" id="ARBA00022475"/>
    </source>
</evidence>
<feature type="transmembrane region" description="Helical" evidence="10">
    <location>
        <begin position="322"/>
        <end position="347"/>
    </location>
</feature>
<feature type="transmembrane region" description="Helical" evidence="10">
    <location>
        <begin position="399"/>
        <end position="421"/>
    </location>
</feature>
<dbReference type="Pfam" id="PF01554">
    <property type="entry name" value="MatE"/>
    <property type="match status" value="2"/>
</dbReference>
<keyword evidence="4" id="KW-0813">Transport</keyword>
<accession>A0A9D1IX16</accession>
<dbReference type="GO" id="GO:0005886">
    <property type="term" value="C:plasma membrane"/>
    <property type="evidence" value="ECO:0007669"/>
    <property type="project" value="UniProtKB-SubCell"/>
</dbReference>
<feature type="transmembrane region" description="Helical" evidence="10">
    <location>
        <begin position="93"/>
        <end position="115"/>
    </location>
</feature>